<protein>
    <recommendedName>
        <fullName evidence="5">Telomeric single stranded DNA binding POT1/Cdc13 domain-containing protein</fullName>
    </recommendedName>
</protein>
<reference evidence="6" key="1">
    <citation type="submission" date="2023-07" db="EMBL/GenBank/DDBJ databases">
        <authorList>
            <consortium name="AG Swart"/>
            <person name="Singh M."/>
            <person name="Singh A."/>
            <person name="Seah K."/>
            <person name="Emmerich C."/>
        </authorList>
    </citation>
    <scope>NUCLEOTIDE SEQUENCE</scope>
    <source>
        <strain evidence="6">DP1</strain>
    </source>
</reference>
<accession>A0AAD1UCQ0</accession>
<dbReference type="AlphaFoldDB" id="A0AAD1UCQ0"/>
<dbReference type="InterPro" id="IPR028389">
    <property type="entry name" value="POT1"/>
</dbReference>
<evidence type="ECO:0000256" key="3">
    <source>
        <dbReference type="ARBA" id="ARBA00022895"/>
    </source>
</evidence>
<evidence type="ECO:0000313" key="7">
    <source>
        <dbReference type="Proteomes" id="UP001295684"/>
    </source>
</evidence>
<dbReference type="CDD" id="cd04497">
    <property type="entry name" value="hPOT1_OB1_like"/>
    <property type="match status" value="1"/>
</dbReference>
<keyword evidence="4" id="KW-0238">DNA-binding</keyword>
<dbReference type="Pfam" id="PF02765">
    <property type="entry name" value="POT1"/>
    <property type="match status" value="1"/>
</dbReference>
<feature type="domain" description="Telomeric single stranded DNA binding POT1/Cdc13" evidence="5">
    <location>
        <begin position="14"/>
        <end position="173"/>
    </location>
</feature>
<dbReference type="PANTHER" id="PTHR14513:SF0">
    <property type="entry name" value="PROTECTION OF TELOMERES PROTEIN 1"/>
    <property type="match status" value="1"/>
</dbReference>
<sequence>MPKTKAAKKDHYTYSDLKDINKESEDDHYHFYGVVIDASFPYQSEKRYVVTCKVADPSSVTKGGKLNVVNVVFFSKSFEDLPIIQRVGDIIRVHRAKFQHYNDSKQLNVNMYYRSSWCLFIGNDNQAPLEPKVENEDGTSNYFSYTPYNFSGKSFTQEGHEQKILSNLKKWSKEYFSKNFVVQHEIKREELDQAIKDQKDFDLLTKITVIKDHDQYSNLVTFNDTTGQTWTANLFKRKFPHLKVNDVLRIKSCSAKENNNLILSAHSNILKFFSFSKIEKHLKSKISSNTHIKTVVTKLTTPSHKKMEVTALKKLFFNPKKTEKLFRSQFCVLKVDNKSIEDYVGAYDGKKWHSMKGKKKAPAGSELKWNIKLIVTDYKNQDDDKAYIVHLDDNSFFKDVKPENWHKTNEHKKAEKVFNQLTSHRANYVDAVLERDKKNYYIRHTQFK</sequence>
<dbReference type="Pfam" id="PF22236">
    <property type="entry name" value="TEBP_OB2-like"/>
    <property type="match status" value="1"/>
</dbReference>
<dbReference type="GO" id="GO:0032210">
    <property type="term" value="P:regulation of telomere maintenance via telomerase"/>
    <property type="evidence" value="ECO:0007669"/>
    <property type="project" value="TreeGrafter"/>
</dbReference>
<evidence type="ECO:0000256" key="2">
    <source>
        <dbReference type="ARBA" id="ARBA00022454"/>
    </source>
</evidence>
<organism evidence="6 7">
    <name type="scientific">Euplotes crassus</name>
    <dbReference type="NCBI Taxonomy" id="5936"/>
    <lineage>
        <taxon>Eukaryota</taxon>
        <taxon>Sar</taxon>
        <taxon>Alveolata</taxon>
        <taxon>Ciliophora</taxon>
        <taxon>Intramacronucleata</taxon>
        <taxon>Spirotrichea</taxon>
        <taxon>Hypotrichia</taxon>
        <taxon>Euplotida</taxon>
        <taxon>Euplotidae</taxon>
        <taxon>Moneuplotes</taxon>
    </lineage>
</organism>
<name>A0AAD1UCQ0_EUPCR</name>
<evidence type="ECO:0000259" key="5">
    <source>
        <dbReference type="SMART" id="SM00976"/>
    </source>
</evidence>
<dbReference type="InterPro" id="IPR053979">
    <property type="entry name" value="TEBP-like_OB2"/>
</dbReference>
<evidence type="ECO:0000256" key="1">
    <source>
        <dbReference type="ARBA" id="ARBA00004574"/>
    </source>
</evidence>
<evidence type="ECO:0000313" key="6">
    <source>
        <dbReference type="EMBL" id="CAI2366437.1"/>
    </source>
</evidence>
<dbReference type="GO" id="GO:0010521">
    <property type="term" value="F:telomerase inhibitor activity"/>
    <property type="evidence" value="ECO:0007669"/>
    <property type="project" value="TreeGrafter"/>
</dbReference>
<keyword evidence="3" id="KW-0779">Telomere</keyword>
<keyword evidence="2" id="KW-0158">Chromosome</keyword>
<dbReference type="Proteomes" id="UP001295684">
    <property type="component" value="Unassembled WGS sequence"/>
</dbReference>
<dbReference type="EMBL" id="CAMPGE010007521">
    <property type="protein sequence ID" value="CAI2366437.1"/>
    <property type="molecule type" value="Genomic_DNA"/>
</dbReference>
<proteinExistence type="predicted"/>
<dbReference type="SUPFAM" id="SSF50249">
    <property type="entry name" value="Nucleic acid-binding proteins"/>
    <property type="match status" value="3"/>
</dbReference>
<dbReference type="SMART" id="SM00976">
    <property type="entry name" value="Telo_bind"/>
    <property type="match status" value="1"/>
</dbReference>
<keyword evidence="7" id="KW-1185">Reference proteome</keyword>
<dbReference type="GO" id="GO:0016233">
    <property type="term" value="P:telomere capping"/>
    <property type="evidence" value="ECO:0007669"/>
    <property type="project" value="TreeGrafter"/>
</dbReference>
<comment type="caution">
    <text evidence="6">The sequence shown here is derived from an EMBL/GenBank/DDBJ whole genome shotgun (WGS) entry which is preliminary data.</text>
</comment>
<dbReference type="InterPro" id="IPR011564">
    <property type="entry name" value="Telomer_end-bd_POT1/Cdc13"/>
</dbReference>
<comment type="subcellular location">
    <subcellularLocation>
        <location evidence="1">Chromosome</location>
        <location evidence="1">Telomere</location>
    </subcellularLocation>
</comment>
<evidence type="ECO:0000256" key="4">
    <source>
        <dbReference type="ARBA" id="ARBA00023125"/>
    </source>
</evidence>
<dbReference type="InterPro" id="IPR012340">
    <property type="entry name" value="NA-bd_OB-fold"/>
</dbReference>
<dbReference type="GO" id="GO:0098505">
    <property type="term" value="F:G-rich strand telomeric DNA binding"/>
    <property type="evidence" value="ECO:0007669"/>
    <property type="project" value="TreeGrafter"/>
</dbReference>
<dbReference type="PANTHER" id="PTHR14513">
    <property type="entry name" value="PROTECTION OF TELOMERES 1"/>
    <property type="match status" value="1"/>
</dbReference>
<gene>
    <name evidence="6" type="ORF">ECRASSUSDP1_LOCUS7710</name>
</gene>
<dbReference type="GO" id="GO:0000783">
    <property type="term" value="C:nuclear telomere cap complex"/>
    <property type="evidence" value="ECO:0007669"/>
    <property type="project" value="TreeGrafter"/>
</dbReference>
<dbReference type="Gene3D" id="2.40.50.140">
    <property type="entry name" value="Nucleic acid-binding proteins"/>
    <property type="match status" value="2"/>
</dbReference>